<feature type="signal peptide" evidence="2">
    <location>
        <begin position="1"/>
        <end position="22"/>
    </location>
</feature>
<keyword evidence="2" id="KW-0732">Signal</keyword>
<evidence type="ECO:0000313" key="4">
    <source>
        <dbReference type="Proteomes" id="UP001623041"/>
    </source>
</evidence>
<keyword evidence="1" id="KW-0175">Coiled coil</keyword>
<evidence type="ECO:0000313" key="3">
    <source>
        <dbReference type="EMBL" id="MFK9093338.1"/>
    </source>
</evidence>
<comment type="caution">
    <text evidence="3">The sequence shown here is derived from an EMBL/GenBank/DDBJ whole genome shotgun (WGS) entry which is preliminary data.</text>
</comment>
<organism evidence="3 4">
    <name type="scientific">Bacillus salipaludis</name>
    <dbReference type="NCBI Taxonomy" id="2547811"/>
    <lineage>
        <taxon>Bacteria</taxon>
        <taxon>Bacillati</taxon>
        <taxon>Bacillota</taxon>
        <taxon>Bacilli</taxon>
        <taxon>Bacillales</taxon>
        <taxon>Bacillaceae</taxon>
        <taxon>Bacillus</taxon>
    </lineage>
</organism>
<name>A0ABW8RJ61_9BACI</name>
<gene>
    <name evidence="3" type="ORF">ACJEBI_17875</name>
</gene>
<accession>A0ABW8RJ61</accession>
<feature type="chain" id="PRO_5045734754" description="DUF4047 domain-containing protein" evidence="2">
    <location>
        <begin position="23"/>
        <end position="213"/>
    </location>
</feature>
<feature type="coiled-coil region" evidence="1">
    <location>
        <begin position="79"/>
        <end position="106"/>
    </location>
</feature>
<dbReference type="RefSeq" id="WP_406581868.1">
    <property type="nucleotide sequence ID" value="NZ_JBJHQH010000014.1"/>
</dbReference>
<protein>
    <recommendedName>
        <fullName evidence="5">DUF4047 domain-containing protein</fullName>
    </recommendedName>
</protein>
<dbReference type="Proteomes" id="UP001623041">
    <property type="component" value="Unassembled WGS sequence"/>
</dbReference>
<keyword evidence="4" id="KW-1185">Reference proteome</keyword>
<evidence type="ECO:0008006" key="5">
    <source>
        <dbReference type="Google" id="ProtNLM"/>
    </source>
</evidence>
<proteinExistence type="predicted"/>
<sequence>MRRKHFLLIIVICLLTTGIAYAETNTNYQIKSWFENKVAEAKSSISISMLSLVKSHISSLLKNNSQITASADGLEVVSISEKEKTKNAIQKKLKEYETQLDQAVSAIKNQSPDQKAGIINKINTQTTQTMNSIDLELEDVLKNVSSEEDVMMKSDHNEKHLRSADKLKQQISVTKLVISDFQLAHEKETNPVIKDYIESKIDFLNEMVALLEN</sequence>
<evidence type="ECO:0000256" key="2">
    <source>
        <dbReference type="SAM" id="SignalP"/>
    </source>
</evidence>
<reference evidence="3 4" key="1">
    <citation type="submission" date="2024-11" db="EMBL/GenBank/DDBJ databases">
        <authorList>
            <person name="Lucas J.A."/>
        </authorList>
    </citation>
    <scope>NUCLEOTIDE SEQUENCE [LARGE SCALE GENOMIC DNA]</scope>
    <source>
        <strain evidence="3 4">Z 5.4</strain>
    </source>
</reference>
<evidence type="ECO:0000256" key="1">
    <source>
        <dbReference type="SAM" id="Coils"/>
    </source>
</evidence>
<dbReference type="EMBL" id="JBJHQH010000014">
    <property type="protein sequence ID" value="MFK9093338.1"/>
    <property type="molecule type" value="Genomic_DNA"/>
</dbReference>